<organism evidence="7 8">
    <name type="scientific">Quercus suber</name>
    <name type="common">Cork oak</name>
    <dbReference type="NCBI Taxonomy" id="58331"/>
    <lineage>
        <taxon>Eukaryota</taxon>
        <taxon>Viridiplantae</taxon>
        <taxon>Streptophyta</taxon>
        <taxon>Embryophyta</taxon>
        <taxon>Tracheophyta</taxon>
        <taxon>Spermatophyta</taxon>
        <taxon>Magnoliopsida</taxon>
        <taxon>eudicotyledons</taxon>
        <taxon>Gunneridae</taxon>
        <taxon>Pentapetalae</taxon>
        <taxon>rosids</taxon>
        <taxon>fabids</taxon>
        <taxon>Fagales</taxon>
        <taxon>Fagaceae</taxon>
        <taxon>Quercus</taxon>
    </lineage>
</organism>
<reference evidence="7 8" key="1">
    <citation type="journal article" date="2018" name="Sci. Data">
        <title>The draft genome sequence of cork oak.</title>
        <authorList>
            <person name="Ramos A.M."/>
            <person name="Usie A."/>
            <person name="Barbosa P."/>
            <person name="Barros P.M."/>
            <person name="Capote T."/>
            <person name="Chaves I."/>
            <person name="Simoes F."/>
            <person name="Abreu I."/>
            <person name="Carrasquinho I."/>
            <person name="Faro C."/>
            <person name="Guimaraes J.B."/>
            <person name="Mendonca D."/>
            <person name="Nobrega F."/>
            <person name="Rodrigues L."/>
            <person name="Saibo N.J.M."/>
            <person name="Varela M.C."/>
            <person name="Egas C."/>
            <person name="Matos J."/>
            <person name="Miguel C.M."/>
            <person name="Oliveira M.M."/>
            <person name="Ricardo C.P."/>
            <person name="Goncalves S."/>
        </authorList>
    </citation>
    <scope>NUCLEOTIDE SEQUENCE [LARGE SCALE GENOMIC DNA]</scope>
    <source>
        <strain evidence="8">cv. HL8</strain>
    </source>
</reference>
<evidence type="ECO:0000313" key="7">
    <source>
        <dbReference type="EMBL" id="KAK7835632.1"/>
    </source>
</evidence>
<dbReference type="PANTHER" id="PTHR31933">
    <property type="entry name" value="O-FUCOSYLTRANSFERASE 2-RELATED"/>
    <property type="match status" value="1"/>
</dbReference>
<protein>
    <recommendedName>
        <fullName evidence="6">O-fucosyltransferase family protein</fullName>
    </recommendedName>
</protein>
<comment type="caution">
    <text evidence="7">The sequence shown here is derived from an EMBL/GenBank/DDBJ whole genome shotgun (WGS) entry which is preliminary data.</text>
</comment>
<dbReference type="InterPro" id="IPR019378">
    <property type="entry name" value="GDP-Fuc_O-FucTrfase"/>
</dbReference>
<accession>A0AAW0K9L1</accession>
<dbReference type="Proteomes" id="UP000237347">
    <property type="component" value="Unassembled WGS sequence"/>
</dbReference>
<dbReference type="EMBL" id="PKMF04000368">
    <property type="protein sequence ID" value="KAK7835632.1"/>
    <property type="molecule type" value="Genomic_DNA"/>
</dbReference>
<dbReference type="PANTHER" id="PTHR31933:SF1">
    <property type="entry name" value="PROTEIN PECTIC ARABINOGALACTAN SYNTHESIS-RELATED"/>
    <property type="match status" value="1"/>
</dbReference>
<dbReference type="GO" id="GO:0006004">
    <property type="term" value="P:fucose metabolic process"/>
    <property type="evidence" value="ECO:0007669"/>
    <property type="project" value="UniProtKB-KW"/>
</dbReference>
<comment type="similarity">
    <text evidence="1">Belongs to the glycosyltransferase GT106 family.</text>
</comment>
<evidence type="ECO:0000256" key="6">
    <source>
        <dbReference type="ARBA" id="ARBA00030350"/>
    </source>
</evidence>
<gene>
    <name evidence="7" type="primary">PAGR_3</name>
    <name evidence="7" type="ORF">CFP56_023364</name>
</gene>
<dbReference type="GO" id="GO:0016757">
    <property type="term" value="F:glycosyltransferase activity"/>
    <property type="evidence" value="ECO:0007669"/>
    <property type="project" value="UniProtKB-KW"/>
</dbReference>
<keyword evidence="4" id="KW-0294">Fucose metabolism</keyword>
<dbReference type="AlphaFoldDB" id="A0AAW0K9L1"/>
<evidence type="ECO:0000256" key="4">
    <source>
        <dbReference type="ARBA" id="ARBA00023253"/>
    </source>
</evidence>
<proteinExistence type="inferred from homology"/>
<evidence type="ECO:0000256" key="3">
    <source>
        <dbReference type="ARBA" id="ARBA00022679"/>
    </source>
</evidence>
<dbReference type="Pfam" id="PF10250">
    <property type="entry name" value="O-FucT"/>
    <property type="match status" value="1"/>
</dbReference>
<evidence type="ECO:0000313" key="8">
    <source>
        <dbReference type="Proteomes" id="UP000237347"/>
    </source>
</evidence>
<keyword evidence="5" id="KW-0119">Carbohydrate metabolism</keyword>
<keyword evidence="3" id="KW-0808">Transferase</keyword>
<keyword evidence="8" id="KW-1185">Reference proteome</keyword>
<sequence>MLNDAISPKLKTHSPNHIPRLASYFLLPALAQTQPPEPICNAVAVAKIMNATLILPVLKQDQIWKDQT</sequence>
<dbReference type="InterPro" id="IPR052272">
    <property type="entry name" value="GT106_glycosyltransferase"/>
</dbReference>
<evidence type="ECO:0000256" key="1">
    <source>
        <dbReference type="ARBA" id="ARBA00007737"/>
    </source>
</evidence>
<name>A0AAW0K9L1_QUESU</name>
<evidence type="ECO:0000256" key="5">
    <source>
        <dbReference type="ARBA" id="ARBA00023277"/>
    </source>
</evidence>
<evidence type="ECO:0000256" key="2">
    <source>
        <dbReference type="ARBA" id="ARBA00022676"/>
    </source>
</evidence>
<keyword evidence="2" id="KW-0328">Glycosyltransferase</keyword>